<evidence type="ECO:0000313" key="5">
    <source>
        <dbReference type="EMBL" id="PTL39126.1"/>
    </source>
</evidence>
<dbReference type="CDD" id="cd01399">
    <property type="entry name" value="GlcN6P_deaminase"/>
    <property type="match status" value="1"/>
</dbReference>
<dbReference type="Proteomes" id="UP000240509">
    <property type="component" value="Unassembled WGS sequence"/>
</dbReference>
<dbReference type="NCBIfam" id="TIGR00502">
    <property type="entry name" value="nagB"/>
    <property type="match status" value="1"/>
</dbReference>
<feature type="active site" description="Proton acceptor; for enolization step" evidence="3">
    <location>
        <position position="67"/>
    </location>
</feature>
<sequence length="247" mass="27306">MKINIASDYHDMSRQAAERFYEKLQADPSVHFGLATGGTPIGMYRHLSELLASSPLKTDALKTFNLDEYIGLPPSDPNSFYSFMKEQVYKPWNLQADQCFIPDGNAADLEKECERYEAMIDQYGIDVQLLGVGKNGHIGFNEPGTRFDALTQVVELKPSTRKANARFFPSTDDVPTHAVTMGIGSILKAKEIVLIASGEAKAEAVYALVHREQTEDWPITALKQHRNVTVIVDEAAGRLIDTKGGDA</sequence>
<comment type="pathway">
    <text evidence="3">Amino-sugar metabolism; N-acetylneuraminate degradation; D-fructose 6-phosphate from N-acetylneuraminate: step 5/5.</text>
</comment>
<dbReference type="PANTHER" id="PTHR11280">
    <property type="entry name" value="GLUCOSAMINE-6-PHOSPHATE ISOMERASE"/>
    <property type="match status" value="1"/>
</dbReference>
<keyword evidence="6" id="KW-1185">Reference proteome</keyword>
<dbReference type="HAMAP" id="MF_01241">
    <property type="entry name" value="GlcN6P_deamin"/>
    <property type="match status" value="1"/>
</dbReference>
<evidence type="ECO:0000256" key="3">
    <source>
        <dbReference type="HAMAP-Rule" id="MF_01241"/>
    </source>
</evidence>
<comment type="function">
    <text evidence="3">Catalyzes the reversible isomerization-deamination of glucosamine 6-phosphate (GlcN6P) to form fructose 6-phosphate (Fru6P) and ammonium ion.</text>
</comment>
<dbReference type="EC" id="3.5.99.6" evidence="3"/>
<dbReference type="PROSITE" id="PS01161">
    <property type="entry name" value="GLC_GALNAC_ISOMERASE"/>
    <property type="match status" value="1"/>
</dbReference>
<keyword evidence="1 3" id="KW-0378">Hydrolase</keyword>
<dbReference type="GO" id="GO:0042802">
    <property type="term" value="F:identical protein binding"/>
    <property type="evidence" value="ECO:0007669"/>
    <property type="project" value="TreeGrafter"/>
</dbReference>
<dbReference type="InterPro" id="IPR004547">
    <property type="entry name" value="Glucosamine6P_isomerase"/>
</dbReference>
<evidence type="ECO:0000259" key="4">
    <source>
        <dbReference type="Pfam" id="PF01182"/>
    </source>
</evidence>
<feature type="active site" description="For ring-opening step" evidence="3">
    <location>
        <position position="142"/>
    </location>
</feature>
<dbReference type="Pfam" id="PF01182">
    <property type="entry name" value="Glucosamine_iso"/>
    <property type="match status" value="1"/>
</dbReference>
<evidence type="ECO:0000256" key="1">
    <source>
        <dbReference type="ARBA" id="ARBA00022801"/>
    </source>
</evidence>
<comment type="similarity">
    <text evidence="3">Belongs to the glucosamine/galactosamine-6-phosphate isomerase family. NagB subfamily.</text>
</comment>
<keyword evidence="2 3" id="KW-0119">Carbohydrate metabolism</keyword>
<feature type="domain" description="Glucosamine/galactosamine-6-phosphate isomerase" evidence="4">
    <location>
        <begin position="11"/>
        <end position="228"/>
    </location>
</feature>
<dbReference type="RefSeq" id="WP_107584727.1">
    <property type="nucleotide sequence ID" value="NZ_PZJJ01000010.1"/>
</dbReference>
<dbReference type="GO" id="GO:0005975">
    <property type="term" value="P:carbohydrate metabolic process"/>
    <property type="evidence" value="ECO:0007669"/>
    <property type="project" value="InterPro"/>
</dbReference>
<dbReference type="AlphaFoldDB" id="A0A2T4U6V1"/>
<dbReference type="GO" id="GO:0019262">
    <property type="term" value="P:N-acetylneuraminate catabolic process"/>
    <property type="evidence" value="ECO:0007669"/>
    <property type="project" value="UniProtKB-UniRule"/>
</dbReference>
<dbReference type="PANTHER" id="PTHR11280:SF5">
    <property type="entry name" value="GLUCOSAMINE-6-PHOSPHATE ISOMERASE"/>
    <property type="match status" value="1"/>
</dbReference>
<dbReference type="UniPathway" id="UPA00629">
    <property type="reaction ID" value="UER00684"/>
</dbReference>
<dbReference type="GO" id="GO:0004342">
    <property type="term" value="F:glucosamine-6-phosphate deaminase activity"/>
    <property type="evidence" value="ECO:0007669"/>
    <property type="project" value="UniProtKB-UniRule"/>
</dbReference>
<dbReference type="InterPro" id="IPR018321">
    <property type="entry name" value="Glucosamine6P_isomerase_CS"/>
</dbReference>
<feature type="active site" description="For ring-opening step" evidence="3">
    <location>
        <position position="135"/>
    </location>
</feature>
<accession>A0A2T4U6V1</accession>
<dbReference type="GO" id="GO:0006046">
    <property type="term" value="P:N-acetylglucosamine catabolic process"/>
    <property type="evidence" value="ECO:0007669"/>
    <property type="project" value="UniProtKB-UniRule"/>
</dbReference>
<dbReference type="InterPro" id="IPR006148">
    <property type="entry name" value="Glc/Gal-6P_isomerase"/>
</dbReference>
<gene>
    <name evidence="3 5" type="primary">nagB</name>
    <name evidence="5" type="ORF">C6Y45_08080</name>
</gene>
<comment type="catalytic activity">
    <reaction evidence="3">
        <text>alpha-D-glucosamine 6-phosphate + H2O = beta-D-fructose 6-phosphate + NH4(+)</text>
        <dbReference type="Rhea" id="RHEA:12172"/>
        <dbReference type="ChEBI" id="CHEBI:15377"/>
        <dbReference type="ChEBI" id="CHEBI:28938"/>
        <dbReference type="ChEBI" id="CHEBI:57634"/>
        <dbReference type="ChEBI" id="CHEBI:75989"/>
        <dbReference type="EC" id="3.5.99.6"/>
    </reaction>
</comment>
<reference evidence="5 6" key="1">
    <citation type="submission" date="2018-03" db="EMBL/GenBank/DDBJ databases">
        <title>Alkalicoccus saliphilus sp. nov., isolated from a mineral pool.</title>
        <authorList>
            <person name="Zhao B."/>
        </authorList>
    </citation>
    <scope>NUCLEOTIDE SEQUENCE [LARGE SCALE GENOMIC DNA]</scope>
    <source>
        <strain evidence="5 6">6AG</strain>
    </source>
</reference>
<organism evidence="5 6">
    <name type="scientific">Alkalicoccus saliphilus</name>
    <dbReference type="NCBI Taxonomy" id="200989"/>
    <lineage>
        <taxon>Bacteria</taxon>
        <taxon>Bacillati</taxon>
        <taxon>Bacillota</taxon>
        <taxon>Bacilli</taxon>
        <taxon>Bacillales</taxon>
        <taxon>Bacillaceae</taxon>
        <taxon>Alkalicoccus</taxon>
    </lineage>
</organism>
<proteinExistence type="inferred from homology"/>
<dbReference type="Gene3D" id="3.40.50.1360">
    <property type="match status" value="1"/>
</dbReference>
<name>A0A2T4U6V1_9BACI</name>
<protein>
    <recommendedName>
        <fullName evidence="3">Glucosamine-6-phosphate deaminase</fullName>
        <ecNumber evidence="3">3.5.99.6</ecNumber>
    </recommendedName>
    <alternativeName>
        <fullName evidence="3">GlcN6P deaminase</fullName>
        <shortName evidence="3">GNPDA</shortName>
    </alternativeName>
    <alternativeName>
        <fullName evidence="3">Glucosamine-6-phosphate isomerase</fullName>
    </alternativeName>
</protein>
<comment type="caution">
    <text evidence="5">The sequence shown here is derived from an EMBL/GenBank/DDBJ whole genome shotgun (WGS) entry which is preliminary data.</text>
</comment>
<comment type="caution">
    <text evidence="3">Lacks conserved residue(s) required for the propagation of feature annotation.</text>
</comment>
<evidence type="ECO:0000256" key="2">
    <source>
        <dbReference type="ARBA" id="ARBA00023277"/>
    </source>
</evidence>
<dbReference type="EMBL" id="PZJJ01000010">
    <property type="protein sequence ID" value="PTL39126.1"/>
    <property type="molecule type" value="Genomic_DNA"/>
</dbReference>
<dbReference type="InterPro" id="IPR037171">
    <property type="entry name" value="NagB/RpiA_transferase-like"/>
</dbReference>
<dbReference type="GO" id="GO:0006043">
    <property type="term" value="P:glucosamine catabolic process"/>
    <property type="evidence" value="ECO:0007669"/>
    <property type="project" value="TreeGrafter"/>
</dbReference>
<dbReference type="GO" id="GO:0005737">
    <property type="term" value="C:cytoplasm"/>
    <property type="evidence" value="ECO:0007669"/>
    <property type="project" value="TreeGrafter"/>
</dbReference>
<dbReference type="SUPFAM" id="SSF100950">
    <property type="entry name" value="NagB/RpiA/CoA transferase-like"/>
    <property type="match status" value="1"/>
</dbReference>
<feature type="active site" description="Proton acceptor; for ring-opening step" evidence="3">
    <location>
        <position position="137"/>
    </location>
</feature>
<evidence type="ECO:0000313" key="6">
    <source>
        <dbReference type="Proteomes" id="UP000240509"/>
    </source>
</evidence>
<dbReference type="OrthoDB" id="9791139at2"/>